<gene>
    <name evidence="1" type="ORF">BJ878DRAFT_484323</name>
</gene>
<reference evidence="1" key="1">
    <citation type="journal article" date="2021" name="IMA Fungus">
        <title>Genomic characterization of three marine fungi, including Emericellopsis atlantica sp. nov. with signatures of a generalist lifestyle and marine biomass degradation.</title>
        <authorList>
            <person name="Hagestad O.C."/>
            <person name="Hou L."/>
            <person name="Andersen J.H."/>
            <person name="Hansen E.H."/>
            <person name="Altermark B."/>
            <person name="Li C."/>
            <person name="Kuhnert E."/>
            <person name="Cox R.J."/>
            <person name="Crous P.W."/>
            <person name="Spatafora J.W."/>
            <person name="Lail K."/>
            <person name="Amirebrahimi M."/>
            <person name="Lipzen A."/>
            <person name="Pangilinan J."/>
            <person name="Andreopoulos W."/>
            <person name="Hayes R.D."/>
            <person name="Ng V."/>
            <person name="Grigoriev I.V."/>
            <person name="Jackson S.A."/>
            <person name="Sutton T.D.S."/>
            <person name="Dobson A.D.W."/>
            <person name="Rama T."/>
        </authorList>
    </citation>
    <scope>NUCLEOTIDE SEQUENCE</scope>
    <source>
        <strain evidence="1">TRa3180A</strain>
    </source>
</reference>
<dbReference type="AlphaFoldDB" id="A0A9P7YUH4"/>
<name>A0A9P7YUH4_9HELO</name>
<evidence type="ECO:0000313" key="2">
    <source>
        <dbReference type="Proteomes" id="UP000887226"/>
    </source>
</evidence>
<keyword evidence="2" id="KW-1185">Reference proteome</keyword>
<dbReference type="Gene3D" id="3.40.640.10">
    <property type="entry name" value="Type I PLP-dependent aspartate aminotransferase-like (Major domain)"/>
    <property type="match status" value="1"/>
</dbReference>
<organism evidence="1 2">
    <name type="scientific">Calycina marina</name>
    <dbReference type="NCBI Taxonomy" id="1763456"/>
    <lineage>
        <taxon>Eukaryota</taxon>
        <taxon>Fungi</taxon>
        <taxon>Dikarya</taxon>
        <taxon>Ascomycota</taxon>
        <taxon>Pezizomycotina</taxon>
        <taxon>Leotiomycetes</taxon>
        <taxon>Helotiales</taxon>
        <taxon>Pezizellaceae</taxon>
        <taxon>Calycina</taxon>
    </lineage>
</organism>
<protein>
    <submittedName>
        <fullName evidence="1">Uncharacterized protein</fullName>
    </submittedName>
</protein>
<comment type="caution">
    <text evidence="1">The sequence shown here is derived from an EMBL/GenBank/DDBJ whole genome shotgun (WGS) entry which is preliminary data.</text>
</comment>
<dbReference type="InterPro" id="IPR015421">
    <property type="entry name" value="PyrdxlP-dep_Trfase_major"/>
</dbReference>
<dbReference type="Proteomes" id="UP000887226">
    <property type="component" value="Unassembled WGS sequence"/>
</dbReference>
<sequence>MLGRLLVVKYGVIICEDDPYSFHQFPAYKIGQSPDLGRVIRLETFKKVNGTPPVRTTKLTKAQEIILSPFTKWGLDGYVEWLPNLRGQYFARMCWTVRMYSLSA</sequence>
<dbReference type="EMBL" id="MU254732">
    <property type="protein sequence ID" value="KAG9239906.1"/>
    <property type="molecule type" value="Genomic_DNA"/>
</dbReference>
<accession>A0A9P7YUH4</accession>
<proteinExistence type="predicted"/>
<evidence type="ECO:0000313" key="1">
    <source>
        <dbReference type="EMBL" id="KAG9239906.1"/>
    </source>
</evidence>